<comment type="caution">
    <text evidence="1">The sequence shown here is derived from an EMBL/GenBank/DDBJ whole genome shotgun (WGS) entry which is preliminary data.</text>
</comment>
<proteinExistence type="predicted"/>
<reference evidence="1 2" key="1">
    <citation type="submission" date="2024-02" db="EMBL/GenBank/DDBJ databases">
        <title>Genome sequence of Aquincola sp. MAHUQ-54.</title>
        <authorList>
            <person name="Huq M.A."/>
        </authorList>
    </citation>
    <scope>NUCLEOTIDE SEQUENCE [LARGE SCALE GENOMIC DNA]</scope>
    <source>
        <strain evidence="1 2">MAHUQ-54</strain>
    </source>
</reference>
<name>A0AAW9QGR7_9BURK</name>
<organism evidence="1 2">
    <name type="scientific">Aquincola agrisoli</name>
    <dbReference type="NCBI Taxonomy" id="3119538"/>
    <lineage>
        <taxon>Bacteria</taxon>
        <taxon>Pseudomonadati</taxon>
        <taxon>Pseudomonadota</taxon>
        <taxon>Betaproteobacteria</taxon>
        <taxon>Burkholderiales</taxon>
        <taxon>Sphaerotilaceae</taxon>
        <taxon>Aquincola</taxon>
    </lineage>
</organism>
<dbReference type="Pfam" id="PF16133">
    <property type="entry name" value="DUF4844"/>
    <property type="match status" value="1"/>
</dbReference>
<dbReference type="RefSeq" id="WP_332290535.1">
    <property type="nucleotide sequence ID" value="NZ_JAZIBG010000028.1"/>
</dbReference>
<keyword evidence="2" id="KW-1185">Reference proteome</keyword>
<dbReference type="Proteomes" id="UP001336250">
    <property type="component" value="Unassembled WGS sequence"/>
</dbReference>
<accession>A0AAW9QGR7</accession>
<dbReference type="InterPro" id="IPR038360">
    <property type="entry name" value="DUF4844_sf"/>
</dbReference>
<protein>
    <submittedName>
        <fullName evidence="1">DUF4844 domain-containing protein</fullName>
    </submittedName>
</protein>
<sequence>MTYDPISDVADEPLTVLLSVIDALAEYRALSKLDLLPGVDTTAERGRLTDLVNGLTDQLLAGVAEHPSKLWVMRKFQSTLLRLEDHDTEAREHLGMELEKLMDILGIESSDGLLSFYLGGL</sequence>
<gene>
    <name evidence="1" type="ORF">V4F39_15625</name>
</gene>
<evidence type="ECO:0000313" key="1">
    <source>
        <dbReference type="EMBL" id="MEF7615348.1"/>
    </source>
</evidence>
<dbReference type="InterPro" id="IPR032301">
    <property type="entry name" value="DUF4844"/>
</dbReference>
<dbReference type="AlphaFoldDB" id="A0AAW9QGR7"/>
<dbReference type="EMBL" id="JAZIBG010000028">
    <property type="protein sequence ID" value="MEF7615348.1"/>
    <property type="molecule type" value="Genomic_DNA"/>
</dbReference>
<dbReference type="Gene3D" id="1.20.1480.40">
    <property type="entry name" value="Uncharacterised protein PF16133, DUF4844"/>
    <property type="match status" value="1"/>
</dbReference>
<evidence type="ECO:0000313" key="2">
    <source>
        <dbReference type="Proteomes" id="UP001336250"/>
    </source>
</evidence>